<name>A0A2K8L5V7_9PROT</name>
<dbReference type="SUPFAM" id="SSF88713">
    <property type="entry name" value="Glycoside hydrolase/deacetylase"/>
    <property type="match status" value="1"/>
</dbReference>
<dbReference type="AlphaFoldDB" id="A0A2K8L5V7"/>
<dbReference type="PANTHER" id="PTHR34216:SF3">
    <property type="entry name" value="POLY-BETA-1,6-N-ACETYL-D-GLUCOSAMINE N-DEACETYLASE"/>
    <property type="match status" value="1"/>
</dbReference>
<evidence type="ECO:0000256" key="1">
    <source>
        <dbReference type="ARBA" id="ARBA00004613"/>
    </source>
</evidence>
<keyword evidence="5" id="KW-1185">Reference proteome</keyword>
<dbReference type="InterPro" id="IPR051398">
    <property type="entry name" value="Polysacch_Deacetylase"/>
</dbReference>
<protein>
    <submittedName>
        <fullName evidence="4">Polysaccharide deacetylase</fullName>
    </submittedName>
</protein>
<sequence>MIARMSSPKCPLAPSIASAFCGASVAKLFRARTILSLLFSCMLWLNPAYAAEHAVILLYHHVADDTPAVTSVNPAEFAGHLEYLERNGFHVLPLNELLHKLAGGSALPEKSVAITFDDGYRSVFKNAVPLLKKRGWPFAVFVNPTAIDRGYGAYMNWDELRKVRSMGGEILNHTGSHDHLIRRREGEASGEWEKRVTADIISAQRRIEDETGPAEKILAYPYGEFSLSLKRLVGELGYVGLAQQSGALSATYDSTAVPRFPIMGKYAGSQCFSERVNARPLPVTILRGADNVLAADQRRPLLRARIGEGGFDADSIRCYRSSGEPLNIKWVNRQMREFEIMSAADLAGGRSKYSCTAQALDNPRSYYWYSHLWIIPKKDGSWPKE</sequence>
<dbReference type="EMBL" id="CP018800">
    <property type="protein sequence ID" value="ATX81629.1"/>
    <property type="molecule type" value="Genomic_DNA"/>
</dbReference>
<evidence type="ECO:0000313" key="4">
    <source>
        <dbReference type="EMBL" id="ATX81629.1"/>
    </source>
</evidence>
<dbReference type="CDD" id="cd10973">
    <property type="entry name" value="CE4_DAC_u4_5s"/>
    <property type="match status" value="1"/>
</dbReference>
<evidence type="ECO:0000313" key="5">
    <source>
        <dbReference type="Proteomes" id="UP000231637"/>
    </source>
</evidence>
<dbReference type="GO" id="GO:0005576">
    <property type="term" value="C:extracellular region"/>
    <property type="evidence" value="ECO:0007669"/>
    <property type="project" value="UniProtKB-SubCell"/>
</dbReference>
<organism evidence="4 5">
    <name type="scientific">Mariprofundus ferrinatatus</name>
    <dbReference type="NCBI Taxonomy" id="1921087"/>
    <lineage>
        <taxon>Bacteria</taxon>
        <taxon>Pseudomonadati</taxon>
        <taxon>Pseudomonadota</taxon>
        <taxon>Candidatius Mariprofundia</taxon>
        <taxon>Mariprofundales</taxon>
        <taxon>Mariprofundaceae</taxon>
        <taxon>Mariprofundus</taxon>
    </lineage>
</organism>
<dbReference type="InterPro" id="IPR002509">
    <property type="entry name" value="NODB_dom"/>
</dbReference>
<keyword evidence="2" id="KW-0732">Signal</keyword>
<dbReference type="Proteomes" id="UP000231637">
    <property type="component" value="Chromosome"/>
</dbReference>
<proteinExistence type="predicted"/>
<dbReference type="InterPro" id="IPR011330">
    <property type="entry name" value="Glyco_hydro/deAcase_b/a-brl"/>
</dbReference>
<dbReference type="PANTHER" id="PTHR34216">
    <property type="match status" value="1"/>
</dbReference>
<dbReference type="Pfam" id="PF01522">
    <property type="entry name" value="Polysacc_deac_1"/>
    <property type="match status" value="1"/>
</dbReference>
<evidence type="ECO:0000259" key="3">
    <source>
        <dbReference type="PROSITE" id="PS51677"/>
    </source>
</evidence>
<dbReference type="GO" id="GO:0016810">
    <property type="term" value="F:hydrolase activity, acting on carbon-nitrogen (but not peptide) bonds"/>
    <property type="evidence" value="ECO:0007669"/>
    <property type="project" value="InterPro"/>
</dbReference>
<gene>
    <name evidence="4" type="ORF">Ga0123462_0759</name>
</gene>
<accession>A0A2K8L5V7</accession>
<dbReference type="GO" id="GO:0005975">
    <property type="term" value="P:carbohydrate metabolic process"/>
    <property type="evidence" value="ECO:0007669"/>
    <property type="project" value="InterPro"/>
</dbReference>
<feature type="domain" description="NodB homology" evidence="3">
    <location>
        <begin position="110"/>
        <end position="385"/>
    </location>
</feature>
<comment type="subcellular location">
    <subcellularLocation>
        <location evidence="1">Secreted</location>
    </subcellularLocation>
</comment>
<dbReference type="Gene3D" id="3.20.20.370">
    <property type="entry name" value="Glycoside hydrolase/deacetylase"/>
    <property type="match status" value="1"/>
</dbReference>
<dbReference type="PROSITE" id="PS51677">
    <property type="entry name" value="NODB"/>
    <property type="match status" value="1"/>
</dbReference>
<evidence type="ECO:0000256" key="2">
    <source>
        <dbReference type="ARBA" id="ARBA00022729"/>
    </source>
</evidence>
<reference evidence="4 5" key="1">
    <citation type="submission" date="2016-12" db="EMBL/GenBank/DDBJ databases">
        <title>Isolation and genomic insights into novel planktonic Zetaproteobacteria from stratified waters of the Chesapeake Bay.</title>
        <authorList>
            <person name="McAllister S.M."/>
            <person name="Kato S."/>
            <person name="Chan C.S."/>
            <person name="Chiu B.K."/>
            <person name="Field E.K."/>
        </authorList>
    </citation>
    <scope>NUCLEOTIDE SEQUENCE [LARGE SCALE GENOMIC DNA]</scope>
    <source>
        <strain evidence="4 5">CP-8</strain>
    </source>
</reference>
<dbReference type="KEGG" id="mfn:Ga0123462_0759"/>